<evidence type="ECO:0000259" key="1">
    <source>
        <dbReference type="PROSITE" id="PS50879"/>
    </source>
</evidence>
<dbReference type="InterPro" id="IPR012337">
    <property type="entry name" value="RNaseH-like_sf"/>
</dbReference>
<dbReference type="Proteomes" id="UP000663853">
    <property type="component" value="Unassembled WGS sequence"/>
</dbReference>
<comment type="caution">
    <text evidence="2">The sequence shown here is derived from an EMBL/GenBank/DDBJ whole genome shotgun (WGS) entry which is preliminary data.</text>
</comment>
<dbReference type="InterPro" id="IPR036397">
    <property type="entry name" value="RNaseH_sf"/>
</dbReference>
<dbReference type="Gene3D" id="3.30.420.10">
    <property type="entry name" value="Ribonuclease H-like superfamily/Ribonuclease H"/>
    <property type="match status" value="1"/>
</dbReference>
<name>A0A8H3GWB8_9AGAM</name>
<organism evidence="2 3">
    <name type="scientific">Rhizoctonia solani</name>
    <dbReference type="NCBI Taxonomy" id="456999"/>
    <lineage>
        <taxon>Eukaryota</taxon>
        <taxon>Fungi</taxon>
        <taxon>Dikarya</taxon>
        <taxon>Basidiomycota</taxon>
        <taxon>Agaricomycotina</taxon>
        <taxon>Agaricomycetes</taxon>
        <taxon>Cantharellales</taxon>
        <taxon>Ceratobasidiaceae</taxon>
        <taxon>Rhizoctonia</taxon>
    </lineage>
</organism>
<dbReference type="AlphaFoldDB" id="A0A8H3GWB8"/>
<dbReference type="GO" id="GO:0003676">
    <property type="term" value="F:nucleic acid binding"/>
    <property type="evidence" value="ECO:0007669"/>
    <property type="project" value="InterPro"/>
</dbReference>
<dbReference type="EMBL" id="CAJMXA010001776">
    <property type="protein sequence ID" value="CAE6469543.1"/>
    <property type="molecule type" value="Genomic_DNA"/>
</dbReference>
<feature type="domain" description="RNase H type-1" evidence="1">
    <location>
        <begin position="21"/>
        <end position="147"/>
    </location>
</feature>
<dbReference type="Pfam" id="PF00075">
    <property type="entry name" value="RNase_H"/>
    <property type="match status" value="1"/>
</dbReference>
<proteinExistence type="predicted"/>
<dbReference type="CDD" id="cd09276">
    <property type="entry name" value="Rnase_HI_RT_non_LTR"/>
    <property type="match status" value="1"/>
</dbReference>
<dbReference type="PROSITE" id="PS50879">
    <property type="entry name" value="RNASE_H_1"/>
    <property type="match status" value="1"/>
</dbReference>
<dbReference type="GO" id="GO:0004523">
    <property type="term" value="F:RNA-DNA hybrid ribonuclease activity"/>
    <property type="evidence" value="ECO:0007669"/>
    <property type="project" value="InterPro"/>
</dbReference>
<accession>A0A8H3GWB8</accession>
<evidence type="ECO:0000313" key="3">
    <source>
        <dbReference type="Proteomes" id="UP000663853"/>
    </source>
</evidence>
<dbReference type="InterPro" id="IPR002156">
    <property type="entry name" value="RNaseH_domain"/>
</dbReference>
<protein>
    <recommendedName>
        <fullName evidence="1">RNase H type-1 domain-containing protein</fullName>
    </recommendedName>
</protein>
<dbReference type="SUPFAM" id="SSF53098">
    <property type="entry name" value="Ribonuclease H-like"/>
    <property type="match status" value="1"/>
</dbReference>
<sequence>MGPQTEEYAQGVRRQIAALATDGSIVCFSDGSKRVVNGCRKVGFGFTVSHRGAEMLALALATKSAVSHARRLNSHTVVVFPDNKAAVSSIGALPKHSGQYASIAFRKAVDDFLAESPTNRVEICWVPGHEGVEGNERADLLASEGCSEAATPILNRSLTWSKAQATHQAARSWSREWTLQAHSRLVTNHIRRPPSLSLSNFSKKFAGHRSIHARLNQVITGHGFFVQ</sequence>
<gene>
    <name evidence="2" type="ORF">RDB_LOCUS72748</name>
</gene>
<evidence type="ECO:0000313" key="2">
    <source>
        <dbReference type="EMBL" id="CAE6469543.1"/>
    </source>
</evidence>
<reference evidence="2" key="1">
    <citation type="submission" date="2021-01" db="EMBL/GenBank/DDBJ databases">
        <authorList>
            <person name="Kaushik A."/>
        </authorList>
    </citation>
    <scope>NUCLEOTIDE SEQUENCE</scope>
    <source>
        <strain evidence="2">AG6-10EEA</strain>
    </source>
</reference>